<evidence type="ECO:0000313" key="8">
    <source>
        <dbReference type="Proteomes" id="UP000189777"/>
    </source>
</evidence>
<accession>A0A1T5LA41</accession>
<reference evidence="7 8" key="1">
    <citation type="submission" date="2017-02" db="EMBL/GenBank/DDBJ databases">
        <authorList>
            <person name="Peterson S.W."/>
        </authorList>
    </citation>
    <scope>NUCLEOTIDE SEQUENCE [LARGE SCALE GENOMIC DNA]</scope>
    <source>
        <strain evidence="7 8">DSM 21481</strain>
    </source>
</reference>
<evidence type="ECO:0000256" key="5">
    <source>
        <dbReference type="ARBA" id="ARBA00022842"/>
    </source>
</evidence>
<name>A0A1T5LA41_9MICO</name>
<comment type="similarity">
    <text evidence="2 6">Belongs to the FPP/GGPP synthase family.</text>
</comment>
<keyword evidence="3 6" id="KW-0808">Transferase</keyword>
<dbReference type="Pfam" id="PF00348">
    <property type="entry name" value="polyprenyl_synt"/>
    <property type="match status" value="1"/>
</dbReference>
<dbReference type="PANTHER" id="PTHR12001">
    <property type="entry name" value="GERANYLGERANYL PYROPHOSPHATE SYNTHASE"/>
    <property type="match status" value="1"/>
</dbReference>
<evidence type="ECO:0000256" key="1">
    <source>
        <dbReference type="ARBA" id="ARBA00001946"/>
    </source>
</evidence>
<dbReference type="GO" id="GO:0004659">
    <property type="term" value="F:prenyltransferase activity"/>
    <property type="evidence" value="ECO:0007669"/>
    <property type="project" value="InterPro"/>
</dbReference>
<evidence type="ECO:0000256" key="4">
    <source>
        <dbReference type="ARBA" id="ARBA00022723"/>
    </source>
</evidence>
<evidence type="ECO:0000313" key="7">
    <source>
        <dbReference type="EMBL" id="SKC72916.1"/>
    </source>
</evidence>
<dbReference type="EMBL" id="FUZQ01000005">
    <property type="protein sequence ID" value="SKC72916.1"/>
    <property type="molecule type" value="Genomic_DNA"/>
</dbReference>
<dbReference type="InterPro" id="IPR008949">
    <property type="entry name" value="Isoprenoid_synthase_dom_sf"/>
</dbReference>
<keyword evidence="5" id="KW-0460">Magnesium</keyword>
<dbReference type="SFLD" id="SFLDG01017">
    <property type="entry name" value="Polyprenyl_Transferase_Like"/>
    <property type="match status" value="1"/>
</dbReference>
<dbReference type="CDD" id="cd00685">
    <property type="entry name" value="Trans_IPPS_HT"/>
    <property type="match status" value="1"/>
</dbReference>
<dbReference type="InterPro" id="IPR033749">
    <property type="entry name" value="Polyprenyl_synt_CS"/>
</dbReference>
<comment type="cofactor">
    <cofactor evidence="1">
        <name>Mg(2+)</name>
        <dbReference type="ChEBI" id="CHEBI:18420"/>
    </cofactor>
</comment>
<dbReference type="PROSITE" id="PS00444">
    <property type="entry name" value="POLYPRENYL_SYNTHASE_2"/>
    <property type="match status" value="1"/>
</dbReference>
<dbReference type="SFLD" id="SFLDS00005">
    <property type="entry name" value="Isoprenoid_Synthase_Type_I"/>
    <property type="match status" value="1"/>
</dbReference>
<organism evidence="7 8">
    <name type="scientific">Krasilnikoviella flava</name>
    <dbReference type="NCBI Taxonomy" id="526729"/>
    <lineage>
        <taxon>Bacteria</taxon>
        <taxon>Bacillati</taxon>
        <taxon>Actinomycetota</taxon>
        <taxon>Actinomycetes</taxon>
        <taxon>Micrococcales</taxon>
        <taxon>Promicromonosporaceae</taxon>
        <taxon>Krasilnikoviella</taxon>
    </lineage>
</organism>
<dbReference type="GO" id="GO:0046872">
    <property type="term" value="F:metal ion binding"/>
    <property type="evidence" value="ECO:0007669"/>
    <property type="project" value="UniProtKB-KW"/>
</dbReference>
<sequence length="368" mass="37930">MPTAASLVDLENLRTDVDARVEEHLDALAQEVAAIGAPATALTDQAAVLLHGGKRLRAAFCYWSYRAHGGAATGPERDAVVRAGAALELFQAAALLHDDVMDASDTRRGEPTAHRAFEARHADAGWAGSAERFGTAAAILLGDLCLVACQREIAAAVADLPADRSSAARALFDAMQTEVVVGQYLDVLVQAEPWGLDPAADEERARGVLRAKSARYSVERPLVLGAVLAGTSAAGVEAVSHAGLPLGEAFQLRDDVLGVFGDPSVTGKPAGDDLREGKRTVLVARTLAAAGSADHDLVVARLGDPGLDDTAVERLRGVIAGSGALDGVEALIDTLADGALDALAAARLDEPGRGVLLDLARAAVDRAA</sequence>
<dbReference type="PANTHER" id="PTHR12001:SF85">
    <property type="entry name" value="SHORT CHAIN ISOPRENYL DIPHOSPHATE SYNTHASE"/>
    <property type="match status" value="1"/>
</dbReference>
<dbReference type="GO" id="GO:0008299">
    <property type="term" value="P:isoprenoid biosynthetic process"/>
    <property type="evidence" value="ECO:0007669"/>
    <property type="project" value="InterPro"/>
</dbReference>
<evidence type="ECO:0000256" key="3">
    <source>
        <dbReference type="ARBA" id="ARBA00022679"/>
    </source>
</evidence>
<keyword evidence="8" id="KW-1185">Reference proteome</keyword>
<dbReference type="OrthoDB" id="4497239at2"/>
<evidence type="ECO:0000256" key="6">
    <source>
        <dbReference type="RuleBase" id="RU004466"/>
    </source>
</evidence>
<dbReference type="AlphaFoldDB" id="A0A1T5LA41"/>
<dbReference type="RefSeq" id="WP_079575462.1">
    <property type="nucleotide sequence ID" value="NZ_FUZQ01000005.1"/>
</dbReference>
<dbReference type="Gene3D" id="1.10.600.10">
    <property type="entry name" value="Farnesyl Diphosphate Synthase"/>
    <property type="match status" value="1"/>
</dbReference>
<keyword evidence="4" id="KW-0479">Metal-binding</keyword>
<dbReference type="Proteomes" id="UP000189777">
    <property type="component" value="Unassembled WGS sequence"/>
</dbReference>
<gene>
    <name evidence="7" type="ORF">SAMN04324258_3237</name>
</gene>
<proteinExistence type="inferred from homology"/>
<evidence type="ECO:0000256" key="2">
    <source>
        <dbReference type="ARBA" id="ARBA00006706"/>
    </source>
</evidence>
<dbReference type="InterPro" id="IPR000092">
    <property type="entry name" value="Polyprenyl_synt"/>
</dbReference>
<protein>
    <submittedName>
        <fullName evidence="7">Geranylgeranyl diphosphate synthase, type I</fullName>
    </submittedName>
</protein>
<dbReference type="PROSITE" id="PS00723">
    <property type="entry name" value="POLYPRENYL_SYNTHASE_1"/>
    <property type="match status" value="1"/>
</dbReference>
<dbReference type="SUPFAM" id="SSF48576">
    <property type="entry name" value="Terpenoid synthases"/>
    <property type="match status" value="1"/>
</dbReference>
<dbReference type="STRING" id="526729.SAMN04324258_3237"/>